<dbReference type="SUPFAM" id="SSF53300">
    <property type="entry name" value="vWA-like"/>
    <property type="match status" value="1"/>
</dbReference>
<dbReference type="GO" id="GO:0042162">
    <property type="term" value="F:telomeric DNA binding"/>
    <property type="evidence" value="ECO:0007669"/>
    <property type="project" value="TreeGrafter"/>
</dbReference>
<dbReference type="Gene3D" id="1.10.720.30">
    <property type="entry name" value="SAP domain"/>
    <property type="match status" value="1"/>
</dbReference>
<dbReference type="AlphaFoldDB" id="A0AAE1RRW4"/>
<dbReference type="InterPro" id="IPR005161">
    <property type="entry name" value="Ku_N"/>
</dbReference>
<proteinExistence type="predicted"/>
<feature type="domain" description="SAP" evidence="1">
    <location>
        <begin position="102"/>
        <end position="136"/>
    </location>
</feature>
<organism evidence="2 3">
    <name type="scientific">Anisodus tanguticus</name>
    <dbReference type="NCBI Taxonomy" id="243964"/>
    <lineage>
        <taxon>Eukaryota</taxon>
        <taxon>Viridiplantae</taxon>
        <taxon>Streptophyta</taxon>
        <taxon>Embryophyta</taxon>
        <taxon>Tracheophyta</taxon>
        <taxon>Spermatophyta</taxon>
        <taxon>Magnoliopsida</taxon>
        <taxon>eudicotyledons</taxon>
        <taxon>Gunneridae</taxon>
        <taxon>Pentapetalae</taxon>
        <taxon>asterids</taxon>
        <taxon>lamiids</taxon>
        <taxon>Solanales</taxon>
        <taxon>Solanaceae</taxon>
        <taxon>Solanoideae</taxon>
        <taxon>Hyoscyameae</taxon>
        <taxon>Anisodus</taxon>
    </lineage>
</organism>
<evidence type="ECO:0000259" key="1">
    <source>
        <dbReference type="PROSITE" id="PS50800"/>
    </source>
</evidence>
<dbReference type="GO" id="GO:0000723">
    <property type="term" value="P:telomere maintenance"/>
    <property type="evidence" value="ECO:0007669"/>
    <property type="project" value="TreeGrafter"/>
</dbReference>
<name>A0AAE1RRW4_9SOLA</name>
<keyword evidence="3" id="KW-1185">Reference proteome</keyword>
<evidence type="ECO:0000313" key="2">
    <source>
        <dbReference type="EMBL" id="KAK4356773.1"/>
    </source>
</evidence>
<dbReference type="FunFam" id="1.10.720.30:FF:000021">
    <property type="entry name" value="ATP-dependent DNA helicase 2 subunit KU70"/>
    <property type="match status" value="1"/>
</dbReference>
<comment type="caution">
    <text evidence="2">The sequence shown here is derived from an EMBL/GenBank/DDBJ whole genome shotgun (WGS) entry which is preliminary data.</text>
</comment>
<dbReference type="InterPro" id="IPR036361">
    <property type="entry name" value="SAP_dom_sf"/>
</dbReference>
<sequence length="138" mass="15571">MQERVVYLVDASPKMFSSTCPTDDEKTATHFQVAINSIAQSLRSQIINRSYDEVSICLFNTNYEEEDSKVDGKAEPSKKRKANAMKEYANYDWSDLADNGKLKDLTVVELKYYLGAHNLPVTGSKEALISRILTHMGK</sequence>
<dbReference type="PROSITE" id="PS50800">
    <property type="entry name" value="SAP"/>
    <property type="match status" value="1"/>
</dbReference>
<dbReference type="PANTHER" id="PTHR12604:SF2">
    <property type="entry name" value="X-RAY REPAIR CROSS-COMPLEMENTING PROTEIN 6"/>
    <property type="match status" value="1"/>
</dbReference>
<dbReference type="Pfam" id="PF02037">
    <property type="entry name" value="SAP"/>
    <property type="match status" value="1"/>
</dbReference>
<dbReference type="SUPFAM" id="SSF68906">
    <property type="entry name" value="SAP domain"/>
    <property type="match status" value="1"/>
</dbReference>
<dbReference type="Proteomes" id="UP001291623">
    <property type="component" value="Unassembled WGS sequence"/>
</dbReference>
<protein>
    <recommendedName>
        <fullName evidence="1">SAP domain-containing protein</fullName>
    </recommendedName>
</protein>
<dbReference type="InterPro" id="IPR003034">
    <property type="entry name" value="SAP_dom"/>
</dbReference>
<dbReference type="InterPro" id="IPR036465">
    <property type="entry name" value="vWFA_dom_sf"/>
</dbReference>
<dbReference type="EMBL" id="JAVYJV010000012">
    <property type="protein sequence ID" value="KAK4356773.1"/>
    <property type="molecule type" value="Genomic_DNA"/>
</dbReference>
<dbReference type="Pfam" id="PF03731">
    <property type="entry name" value="Ku_N"/>
    <property type="match status" value="1"/>
</dbReference>
<gene>
    <name evidence="2" type="ORF">RND71_022383</name>
</gene>
<reference evidence="2" key="1">
    <citation type="submission" date="2023-12" db="EMBL/GenBank/DDBJ databases">
        <title>Genome assembly of Anisodus tanguticus.</title>
        <authorList>
            <person name="Wang Y.-J."/>
        </authorList>
    </citation>
    <scope>NUCLEOTIDE SEQUENCE</scope>
    <source>
        <strain evidence="2">KB-2021</strain>
        <tissue evidence="2">Leaf</tissue>
    </source>
</reference>
<dbReference type="GO" id="GO:0003690">
    <property type="term" value="F:double-stranded DNA binding"/>
    <property type="evidence" value="ECO:0007669"/>
    <property type="project" value="TreeGrafter"/>
</dbReference>
<accession>A0AAE1RRW4</accession>
<evidence type="ECO:0000313" key="3">
    <source>
        <dbReference type="Proteomes" id="UP001291623"/>
    </source>
</evidence>
<dbReference type="GO" id="GO:0006303">
    <property type="term" value="P:double-strand break repair via nonhomologous end joining"/>
    <property type="evidence" value="ECO:0007669"/>
    <property type="project" value="TreeGrafter"/>
</dbReference>
<dbReference type="SMART" id="SM00513">
    <property type="entry name" value="SAP"/>
    <property type="match status" value="1"/>
</dbReference>
<dbReference type="Gene3D" id="3.40.50.410">
    <property type="entry name" value="von Willebrand factor, type A domain"/>
    <property type="match status" value="1"/>
</dbReference>
<dbReference type="GO" id="GO:0043564">
    <property type="term" value="C:Ku70:Ku80 complex"/>
    <property type="evidence" value="ECO:0007669"/>
    <property type="project" value="TreeGrafter"/>
</dbReference>
<dbReference type="PANTHER" id="PTHR12604">
    <property type="entry name" value="KU AUTOANTIGEN DNA HELICASE"/>
    <property type="match status" value="1"/>
</dbReference>